<evidence type="ECO:0008006" key="5">
    <source>
        <dbReference type="Google" id="ProtNLM"/>
    </source>
</evidence>
<feature type="region of interest" description="Disordered" evidence="1">
    <location>
        <begin position="26"/>
        <end position="85"/>
    </location>
</feature>
<dbReference type="EMBL" id="OOIN01000003">
    <property type="protein sequence ID" value="SPO21930.1"/>
    <property type="molecule type" value="Genomic_DNA"/>
</dbReference>
<evidence type="ECO:0000256" key="2">
    <source>
        <dbReference type="SAM" id="SignalP"/>
    </source>
</evidence>
<proteinExistence type="predicted"/>
<gene>
    <name evidence="3" type="ORF">UTRI_01917_B</name>
</gene>
<feature type="signal peptide" evidence="2">
    <location>
        <begin position="1"/>
        <end position="23"/>
    </location>
</feature>
<sequence length="347" mass="37385">MNWLIITTAVAISLLILTNGVHAQHRMVKMHPRQQPPAPQPGAPDQRLPKKASPGKAVPQPDSPETVLSQPAGKVDPGLKLTQDSDADMSLQHEEAMRLFMRTKAEAVIASHAGDSLSPYEIECILSGVMPSLHPGSLPNVTWTMDMYESGATLPTTSSSSKGSFSSTFSTSHWSTSSSTIKLLSTASDGEGNSLADAKKGSPDIDAKPNSPAEADDRDLNHDGIISVDELLHSFFHADDVKDVFDKVQAQTNSQLGKDGKKEIIKKANPVLHKTIEKVASHRGWGLQDARFAQLHVEGQGEGAEAFKDYNTFVKTMRSALITPKDAAKHSAQEQQNALRTDPATKA</sequence>
<feature type="region of interest" description="Disordered" evidence="1">
    <location>
        <begin position="325"/>
        <end position="347"/>
    </location>
</feature>
<evidence type="ECO:0000313" key="4">
    <source>
        <dbReference type="Proteomes" id="UP000324022"/>
    </source>
</evidence>
<dbReference type="PROSITE" id="PS00018">
    <property type="entry name" value="EF_HAND_1"/>
    <property type="match status" value="1"/>
</dbReference>
<feature type="chain" id="PRO_5022941260" description="EF-hand domain-containing protein" evidence="2">
    <location>
        <begin position="24"/>
        <end position="347"/>
    </location>
</feature>
<organism evidence="3 4">
    <name type="scientific">Ustilago trichophora</name>
    <dbReference type="NCBI Taxonomy" id="86804"/>
    <lineage>
        <taxon>Eukaryota</taxon>
        <taxon>Fungi</taxon>
        <taxon>Dikarya</taxon>
        <taxon>Basidiomycota</taxon>
        <taxon>Ustilaginomycotina</taxon>
        <taxon>Ustilaginomycetes</taxon>
        <taxon>Ustilaginales</taxon>
        <taxon>Ustilaginaceae</taxon>
        <taxon>Ustilago</taxon>
    </lineage>
</organism>
<evidence type="ECO:0000313" key="3">
    <source>
        <dbReference type="EMBL" id="SPO21930.1"/>
    </source>
</evidence>
<dbReference type="AlphaFoldDB" id="A0A5C3DWB1"/>
<feature type="compositionally biased region" description="Basic and acidic residues" evidence="1">
    <location>
        <begin position="197"/>
        <end position="207"/>
    </location>
</feature>
<name>A0A5C3DWB1_9BASI</name>
<keyword evidence="2" id="KW-0732">Signal</keyword>
<evidence type="ECO:0000256" key="1">
    <source>
        <dbReference type="SAM" id="MobiDB-lite"/>
    </source>
</evidence>
<feature type="region of interest" description="Disordered" evidence="1">
    <location>
        <begin position="192"/>
        <end position="220"/>
    </location>
</feature>
<keyword evidence="4" id="KW-1185">Reference proteome</keyword>
<protein>
    <recommendedName>
        <fullName evidence="5">EF-hand domain-containing protein</fullName>
    </recommendedName>
</protein>
<dbReference type="OrthoDB" id="2546180at2759"/>
<reference evidence="3 4" key="1">
    <citation type="submission" date="2018-03" db="EMBL/GenBank/DDBJ databases">
        <authorList>
            <person name="Guldener U."/>
        </authorList>
    </citation>
    <scope>NUCLEOTIDE SEQUENCE [LARGE SCALE GENOMIC DNA]</scope>
    <source>
        <strain evidence="3 4">NBRC100155</strain>
    </source>
</reference>
<accession>A0A5C3DWB1</accession>
<dbReference type="Proteomes" id="UP000324022">
    <property type="component" value="Unassembled WGS sequence"/>
</dbReference>
<dbReference type="InterPro" id="IPR018247">
    <property type="entry name" value="EF_Hand_1_Ca_BS"/>
</dbReference>